<feature type="compositionally biased region" description="Basic and acidic residues" evidence="5">
    <location>
        <begin position="343"/>
        <end position="358"/>
    </location>
</feature>
<dbReference type="InterPro" id="IPR001005">
    <property type="entry name" value="SANT/Myb"/>
</dbReference>
<dbReference type="Pfam" id="PF00249">
    <property type="entry name" value="Myb_DNA-binding"/>
    <property type="match status" value="1"/>
</dbReference>
<dbReference type="RefSeq" id="XP_006813850.1">
    <property type="nucleotide sequence ID" value="XM_006813787.1"/>
</dbReference>
<gene>
    <name evidence="10" type="primary">LOC100373555</name>
</gene>
<evidence type="ECO:0000313" key="9">
    <source>
        <dbReference type="Proteomes" id="UP000694865"/>
    </source>
</evidence>
<dbReference type="SMART" id="SM00717">
    <property type="entry name" value="SANT"/>
    <property type="match status" value="1"/>
</dbReference>
<sequence length="1098" mass="121935">MRRSDGRKRRSSSRGSEQERTSEVSPDNTASSRVIRTRSRSKDESPNKLINNKLNGSSKDENIVKNVFSSPRGRGRGKGRGRSISPRMVTMNSSHHTRSFSSKVNKSPETKVSQLDKDTGDQSGNTIHDIKTEPPNDTSQGGDSNEISNLDDSIDNLTDTVDVQSEDVIVEARESGVTCPDISKLGDTESVGIQLRDKTLETSHSETEVSSCNSTKHEDLSTDQDTPKRRMSHYVGSHNSESDNGKESTTQQKATDPIVEVQTVTLTQSPRTRSLSAKQREQCGEVSTSTNQVEPLAREIPLKTETNLSPSKCSPRRGRGRPPNMATVNAKVNLKQKLQNMEAETKDSSKVDNDKVNKDSIVPSSCTDTKLQASLKGGDINVSNNTAGDDSEEATKTDCQSAANVVSCDHDYFAVSRQGQDVTMDTEEEEDSDVEVMELDSESSGADTPKKNCTQGNYTKDLENIDCKLSDNSADVKESPVFLSPADKEYLTKTEIQLPSQQSQLPSQQSQLPSQQSQLPSQQSQLPSQQSQTLAQNTKIPGADALAVVKASLGNKPMTDIEAIDNKKSSSVALQPTKIVSPRGRGRKKGYSPKKSPKSATSTTVTSATIVQTVNKNQGILTNVKINATNLLQGDVSKSDSCVTTEEPSMSQESIDQKNKIQELKRKYCEVEDVDSDLHANKLYDASDIDDPFYFESDSAALKGNKDYRLLLRTLVTLEGQRIQAVQDLETLFENQQKSICQPIEFVQRLQCKEKMNLPCPQRVVPVPNIAWDKYGVSVTSTGSNSIESSHQLRSKLNKQTVLEEKDNVSVADSVENEGSAKNEDTMVVRGRVGDSSKPATFNQLWTIEEQRRLEELLVKYPPEEVEAKRWAKIAKDLGNRSTKQVASRVQKYFIKLAKAGLPVPGRTPNLQSYINRHRRKQHYFTRPLYPASTLLQSHVPPVYMDDDNDKCYDDLDHYSDEEEPASDDDSVPEHLRDTEEYRELMNMKKLKKEKLKLQQSGQSQHVGYCCDGCHSEPIIGIRWHCVDCPLEVSVDLCHSCAECGHVTDLHTPSHRMECIRYAEASTGYIDGDYTEFQPYAGDYNYLDPNYNPAKLPS</sequence>
<evidence type="ECO:0000256" key="5">
    <source>
        <dbReference type="SAM" id="MobiDB-lite"/>
    </source>
</evidence>
<dbReference type="Gene3D" id="3.30.60.90">
    <property type="match status" value="1"/>
</dbReference>
<keyword evidence="9" id="KW-1185">Reference proteome</keyword>
<keyword evidence="1" id="KW-0479">Metal-binding</keyword>
<dbReference type="PROSITE" id="PS51294">
    <property type="entry name" value="HTH_MYB"/>
    <property type="match status" value="1"/>
</dbReference>
<dbReference type="InterPro" id="IPR037830">
    <property type="entry name" value="ZZZ3"/>
</dbReference>
<feature type="compositionally biased region" description="Acidic residues" evidence="5">
    <location>
        <begin position="424"/>
        <end position="441"/>
    </location>
</feature>
<keyword evidence="2 4" id="KW-0863">Zinc-finger</keyword>
<dbReference type="SMART" id="SM00291">
    <property type="entry name" value="ZnF_ZZ"/>
    <property type="match status" value="1"/>
</dbReference>
<evidence type="ECO:0000313" key="10">
    <source>
        <dbReference type="RefSeq" id="XP_006813850.1"/>
    </source>
</evidence>
<dbReference type="InterPro" id="IPR000433">
    <property type="entry name" value="Znf_ZZ"/>
</dbReference>
<dbReference type="PANTHER" id="PTHR22705">
    <property type="entry name" value="ZINC FINGER, ZZ DOMAIN CONTAINING 3"/>
    <property type="match status" value="1"/>
</dbReference>
<feature type="domain" description="HTH myb-type" evidence="8">
    <location>
        <begin position="846"/>
        <end position="898"/>
    </location>
</feature>
<feature type="region of interest" description="Disordered" evidence="5">
    <location>
        <begin position="562"/>
        <end position="605"/>
    </location>
</feature>
<feature type="region of interest" description="Disordered" evidence="5">
    <location>
        <begin position="418"/>
        <end position="458"/>
    </location>
</feature>
<feature type="compositionally biased region" description="Polar residues" evidence="5">
    <location>
        <begin position="262"/>
        <end position="277"/>
    </location>
</feature>
<feature type="compositionally biased region" description="Polar residues" evidence="5">
    <location>
        <begin position="135"/>
        <end position="159"/>
    </location>
</feature>
<feature type="region of interest" description="Disordered" evidence="5">
    <location>
        <begin position="498"/>
        <end position="537"/>
    </location>
</feature>
<dbReference type="GeneID" id="100373555"/>
<feature type="domain" description="Myb-like" evidence="6">
    <location>
        <begin position="838"/>
        <end position="894"/>
    </location>
</feature>
<feature type="compositionally biased region" description="Basic residues" evidence="5">
    <location>
        <begin position="1"/>
        <end position="12"/>
    </location>
</feature>
<evidence type="ECO:0000259" key="8">
    <source>
        <dbReference type="PROSITE" id="PS51294"/>
    </source>
</evidence>
<feature type="compositionally biased region" description="Low complexity" evidence="5">
    <location>
        <begin position="498"/>
        <end position="532"/>
    </location>
</feature>
<evidence type="ECO:0000256" key="2">
    <source>
        <dbReference type="ARBA" id="ARBA00022771"/>
    </source>
</evidence>
<evidence type="ECO:0000256" key="4">
    <source>
        <dbReference type="PROSITE-ProRule" id="PRU00228"/>
    </source>
</evidence>
<feature type="compositionally biased region" description="Basic and acidic residues" evidence="5">
    <location>
        <begin position="215"/>
        <end position="228"/>
    </location>
</feature>
<feature type="region of interest" description="Disordered" evidence="5">
    <location>
        <begin position="1"/>
        <end position="159"/>
    </location>
</feature>
<dbReference type="PROSITE" id="PS50090">
    <property type="entry name" value="MYB_LIKE"/>
    <property type="match status" value="1"/>
</dbReference>
<evidence type="ECO:0000256" key="3">
    <source>
        <dbReference type="ARBA" id="ARBA00022833"/>
    </source>
</evidence>
<evidence type="ECO:0000259" key="7">
    <source>
        <dbReference type="PROSITE" id="PS50135"/>
    </source>
</evidence>
<feature type="domain" description="ZZ-type" evidence="7">
    <location>
        <begin position="1006"/>
        <end position="1065"/>
    </location>
</feature>
<feature type="compositionally biased region" description="Basic residues" evidence="5">
    <location>
        <begin position="584"/>
        <end position="597"/>
    </location>
</feature>
<feature type="compositionally biased region" description="Polar residues" evidence="5">
    <location>
        <begin position="90"/>
        <end position="105"/>
    </location>
</feature>
<dbReference type="PROSITE" id="PS01357">
    <property type="entry name" value="ZF_ZZ_1"/>
    <property type="match status" value="1"/>
</dbReference>
<accession>A0ABM0M1F9</accession>
<feature type="compositionally biased region" description="Basic and acidic residues" evidence="5">
    <location>
        <begin position="195"/>
        <end position="207"/>
    </location>
</feature>
<dbReference type="SUPFAM" id="SSF57850">
    <property type="entry name" value="RING/U-box"/>
    <property type="match status" value="1"/>
</dbReference>
<feature type="region of interest" description="Disordered" evidence="5">
    <location>
        <begin position="179"/>
        <end position="397"/>
    </location>
</feature>
<dbReference type="Pfam" id="PF00569">
    <property type="entry name" value="ZZ"/>
    <property type="match status" value="1"/>
</dbReference>
<dbReference type="SUPFAM" id="SSF46689">
    <property type="entry name" value="Homeodomain-like"/>
    <property type="match status" value="1"/>
</dbReference>
<reference evidence="10" key="1">
    <citation type="submission" date="2025-08" db="UniProtKB">
        <authorList>
            <consortium name="RefSeq"/>
        </authorList>
    </citation>
    <scope>IDENTIFICATION</scope>
    <source>
        <tissue evidence="10">Testes</tissue>
    </source>
</reference>
<feature type="compositionally biased region" description="Basic and acidic residues" evidence="5">
    <location>
        <begin position="106"/>
        <end position="120"/>
    </location>
</feature>
<dbReference type="Proteomes" id="UP000694865">
    <property type="component" value="Unplaced"/>
</dbReference>
<name>A0ABM0M1F9_SACKO</name>
<dbReference type="InterPro" id="IPR009057">
    <property type="entry name" value="Homeodomain-like_sf"/>
</dbReference>
<evidence type="ECO:0000256" key="1">
    <source>
        <dbReference type="ARBA" id="ARBA00022723"/>
    </source>
</evidence>
<dbReference type="InterPro" id="IPR043145">
    <property type="entry name" value="Znf_ZZ_sf"/>
</dbReference>
<proteinExistence type="predicted"/>
<dbReference type="CDD" id="cd00167">
    <property type="entry name" value="SANT"/>
    <property type="match status" value="1"/>
</dbReference>
<feature type="region of interest" description="Disordered" evidence="5">
    <location>
        <begin position="955"/>
        <end position="975"/>
    </location>
</feature>
<feature type="compositionally biased region" description="Polar residues" evidence="5">
    <location>
        <begin position="362"/>
        <end position="372"/>
    </location>
</feature>
<dbReference type="Gene3D" id="1.10.10.60">
    <property type="entry name" value="Homeodomain-like"/>
    <property type="match status" value="1"/>
</dbReference>
<organism evidence="9 10">
    <name type="scientific">Saccoglossus kowalevskii</name>
    <name type="common">Acorn worm</name>
    <dbReference type="NCBI Taxonomy" id="10224"/>
    <lineage>
        <taxon>Eukaryota</taxon>
        <taxon>Metazoa</taxon>
        <taxon>Hemichordata</taxon>
        <taxon>Enteropneusta</taxon>
        <taxon>Harrimaniidae</taxon>
        <taxon>Saccoglossus</taxon>
    </lineage>
</organism>
<dbReference type="InterPro" id="IPR017930">
    <property type="entry name" value="Myb_dom"/>
</dbReference>
<evidence type="ECO:0000259" key="6">
    <source>
        <dbReference type="PROSITE" id="PS50090"/>
    </source>
</evidence>
<feature type="compositionally biased region" description="Polar residues" evidence="5">
    <location>
        <begin position="48"/>
        <end position="57"/>
    </location>
</feature>
<protein>
    <submittedName>
        <fullName evidence="10">ZZ-type zinc finger-containing protein 3-like</fullName>
    </submittedName>
</protein>
<feature type="compositionally biased region" description="Acidic residues" evidence="5">
    <location>
        <begin position="960"/>
        <end position="971"/>
    </location>
</feature>
<dbReference type="PANTHER" id="PTHR22705:SF0">
    <property type="entry name" value="ZZ-TYPE ZINC FINGER-CONTAINING PROTEIN 3"/>
    <property type="match status" value="1"/>
</dbReference>
<keyword evidence="3" id="KW-0862">Zinc</keyword>
<feature type="compositionally biased region" description="Polar residues" evidence="5">
    <location>
        <begin position="24"/>
        <end position="34"/>
    </location>
</feature>
<dbReference type="PROSITE" id="PS50135">
    <property type="entry name" value="ZF_ZZ_2"/>
    <property type="match status" value="1"/>
</dbReference>